<sequence>MGQFSVDERSRHNADDGTSVADGLSRDDAHQANIAAAINDPDSGSANVRASRAAPSANTGR</sequence>
<evidence type="ECO:0000256" key="1">
    <source>
        <dbReference type="SAM" id="MobiDB-lite"/>
    </source>
</evidence>
<feature type="compositionally biased region" description="Basic and acidic residues" evidence="1">
    <location>
        <begin position="1"/>
        <end position="15"/>
    </location>
</feature>
<protein>
    <submittedName>
        <fullName evidence="2">Uncharacterized protein</fullName>
    </submittedName>
</protein>
<organism evidence="2 3">
    <name type="scientific">Cryobacterium flavum</name>
    <dbReference type="NCBI Taxonomy" id="1424659"/>
    <lineage>
        <taxon>Bacteria</taxon>
        <taxon>Bacillati</taxon>
        <taxon>Actinomycetota</taxon>
        <taxon>Actinomycetes</taxon>
        <taxon>Micrococcales</taxon>
        <taxon>Microbacteriaceae</taxon>
        <taxon>Cryobacterium</taxon>
    </lineage>
</organism>
<gene>
    <name evidence="2" type="ORF">SAMN05216368_10811</name>
</gene>
<proteinExistence type="predicted"/>
<evidence type="ECO:0000313" key="2">
    <source>
        <dbReference type="EMBL" id="SDN88275.1"/>
    </source>
</evidence>
<reference evidence="2 3" key="1">
    <citation type="submission" date="2016-10" db="EMBL/GenBank/DDBJ databases">
        <authorList>
            <person name="Varghese N."/>
            <person name="Submissions S."/>
        </authorList>
    </citation>
    <scope>NUCLEOTIDE SEQUENCE [LARGE SCALE GENOMIC DNA]</scope>
    <source>
        <strain evidence="2 3">CGMCC 1.11215</strain>
    </source>
</reference>
<accession>A0A5E9G014</accession>
<dbReference type="EMBL" id="FNIB01000008">
    <property type="protein sequence ID" value="SDN88275.1"/>
    <property type="molecule type" value="Genomic_DNA"/>
</dbReference>
<dbReference type="Proteomes" id="UP000199639">
    <property type="component" value="Unassembled WGS sequence"/>
</dbReference>
<evidence type="ECO:0000313" key="3">
    <source>
        <dbReference type="Proteomes" id="UP000199639"/>
    </source>
</evidence>
<name>A0A5E9G014_9MICO</name>
<feature type="region of interest" description="Disordered" evidence="1">
    <location>
        <begin position="1"/>
        <end position="61"/>
    </location>
</feature>
<dbReference type="AlphaFoldDB" id="A0A5E9G014"/>